<organism evidence="2 3">
    <name type="scientific">Paralvinella palmiformis</name>
    <dbReference type="NCBI Taxonomy" id="53620"/>
    <lineage>
        <taxon>Eukaryota</taxon>
        <taxon>Metazoa</taxon>
        <taxon>Spiralia</taxon>
        <taxon>Lophotrochozoa</taxon>
        <taxon>Annelida</taxon>
        <taxon>Polychaeta</taxon>
        <taxon>Sedentaria</taxon>
        <taxon>Canalipalpata</taxon>
        <taxon>Terebellida</taxon>
        <taxon>Terebelliformia</taxon>
        <taxon>Alvinellidae</taxon>
        <taxon>Paralvinella</taxon>
    </lineage>
</organism>
<proteinExistence type="predicted"/>
<reference evidence="2" key="1">
    <citation type="journal article" date="2023" name="Mol. Biol. Evol.">
        <title>Third-Generation Sequencing Reveals the Adaptive Role of the Epigenome in Three Deep-Sea Polychaetes.</title>
        <authorList>
            <person name="Perez M."/>
            <person name="Aroh O."/>
            <person name="Sun Y."/>
            <person name="Lan Y."/>
            <person name="Juniper S.K."/>
            <person name="Young C.R."/>
            <person name="Angers B."/>
            <person name="Qian P.Y."/>
        </authorList>
    </citation>
    <scope>NUCLEOTIDE SEQUENCE</scope>
    <source>
        <strain evidence="2">P08H-3</strain>
    </source>
</reference>
<protein>
    <submittedName>
        <fullName evidence="2">Uncharacterized protein</fullName>
    </submittedName>
</protein>
<keyword evidence="3" id="KW-1185">Reference proteome</keyword>
<dbReference type="Proteomes" id="UP001208570">
    <property type="component" value="Unassembled WGS sequence"/>
</dbReference>
<evidence type="ECO:0000256" key="1">
    <source>
        <dbReference type="SAM" id="MobiDB-lite"/>
    </source>
</evidence>
<comment type="caution">
    <text evidence="2">The sequence shown here is derived from an EMBL/GenBank/DDBJ whole genome shotgun (WGS) entry which is preliminary data.</text>
</comment>
<dbReference type="AlphaFoldDB" id="A0AAD9MTQ6"/>
<evidence type="ECO:0000313" key="3">
    <source>
        <dbReference type="Proteomes" id="UP001208570"/>
    </source>
</evidence>
<dbReference type="EMBL" id="JAODUP010000924">
    <property type="protein sequence ID" value="KAK2142674.1"/>
    <property type="molecule type" value="Genomic_DNA"/>
</dbReference>
<gene>
    <name evidence="2" type="ORF">LSH36_924g00051</name>
</gene>
<evidence type="ECO:0000313" key="2">
    <source>
        <dbReference type="EMBL" id="KAK2142674.1"/>
    </source>
</evidence>
<sequence>MLSLMQDEGPGEQNFGLSRWIRKEGRDNILMQVIQVGQKQRRKRKIKQNEQEDDKLKNSRQERQLLEKSRRRNLKLLTYHI</sequence>
<feature type="compositionally biased region" description="Basic and acidic residues" evidence="1">
    <location>
        <begin position="47"/>
        <end position="67"/>
    </location>
</feature>
<name>A0AAD9MTQ6_9ANNE</name>
<accession>A0AAD9MTQ6</accession>
<feature type="region of interest" description="Disordered" evidence="1">
    <location>
        <begin position="40"/>
        <end position="67"/>
    </location>
</feature>